<gene>
    <name evidence="2" type="ORF">ACFFLI_09350</name>
</gene>
<accession>A0ABV5WW96</accession>
<feature type="transmembrane region" description="Helical" evidence="1">
    <location>
        <begin position="126"/>
        <end position="148"/>
    </location>
</feature>
<evidence type="ECO:0000313" key="3">
    <source>
        <dbReference type="Proteomes" id="UP001589691"/>
    </source>
</evidence>
<evidence type="ECO:0000313" key="2">
    <source>
        <dbReference type="EMBL" id="MFB9770065.1"/>
    </source>
</evidence>
<evidence type="ECO:0000256" key="1">
    <source>
        <dbReference type="SAM" id="Phobius"/>
    </source>
</evidence>
<feature type="transmembrane region" description="Helical" evidence="1">
    <location>
        <begin position="95"/>
        <end position="114"/>
    </location>
</feature>
<dbReference type="Proteomes" id="UP001589691">
    <property type="component" value="Unassembled WGS sequence"/>
</dbReference>
<keyword evidence="1" id="KW-0812">Transmembrane</keyword>
<dbReference type="InterPro" id="IPR010178">
    <property type="entry name" value="Lit"/>
</dbReference>
<organism evidence="2 3">
    <name type="scientific">Lactiplantibacillus modestisalitolerans</name>
    <dbReference type="NCBI Taxonomy" id="1457219"/>
    <lineage>
        <taxon>Bacteria</taxon>
        <taxon>Bacillati</taxon>
        <taxon>Bacillota</taxon>
        <taxon>Bacilli</taxon>
        <taxon>Lactobacillales</taxon>
        <taxon>Lactobacillaceae</taxon>
        <taxon>Lactiplantibacillus</taxon>
    </lineage>
</organism>
<reference evidence="2 3" key="1">
    <citation type="submission" date="2024-09" db="EMBL/GenBank/DDBJ databases">
        <authorList>
            <person name="Sun Q."/>
            <person name="Mori K."/>
        </authorList>
    </citation>
    <scope>NUCLEOTIDE SEQUENCE [LARGE SCALE GENOMIC DNA]</scope>
    <source>
        <strain evidence="2 3">TBRC 4576</strain>
    </source>
</reference>
<dbReference type="RefSeq" id="WP_137642152.1">
    <property type="nucleotide sequence ID" value="NZ_BJEA01000004.1"/>
</dbReference>
<protein>
    <submittedName>
        <fullName evidence="2">TIGR01906 family membrane protein</fullName>
    </submittedName>
</protein>
<dbReference type="Pfam" id="PF07314">
    <property type="entry name" value="Lit"/>
    <property type="match status" value="1"/>
</dbReference>
<feature type="transmembrane region" description="Helical" evidence="1">
    <location>
        <begin position="58"/>
        <end position="75"/>
    </location>
</feature>
<keyword evidence="1" id="KW-1133">Transmembrane helix</keyword>
<keyword evidence="3" id="KW-1185">Reference proteome</keyword>
<keyword evidence="1" id="KW-0472">Membrane</keyword>
<proteinExistence type="predicted"/>
<feature type="transmembrane region" description="Helical" evidence="1">
    <location>
        <begin position="16"/>
        <end position="37"/>
    </location>
</feature>
<dbReference type="NCBIfam" id="TIGR01906">
    <property type="entry name" value="integ_TIGR01906"/>
    <property type="match status" value="1"/>
</dbReference>
<feature type="transmembrane region" description="Helical" evidence="1">
    <location>
        <begin position="182"/>
        <end position="204"/>
    </location>
</feature>
<sequence>MVWLNKLKNAGQWTALYLWLISGTVIVTINASWLYWLNAIGQRLAATVNLSLGQLMTNYYQLLAYLNFPWVPRLVMNDFTDSAGALRHFADVKSLFMLADVVFIVTSVIVFFFYRQLKRRQQLWRFVLPMQTALWVPPLVTVIMAINFDQFFVWFHELLFSNSDWLFDPLLDRIIIVLPESFFAQCFGLAFILIEGAFWVHLMLGKQALKQLKS</sequence>
<comment type="caution">
    <text evidence="2">The sequence shown here is derived from an EMBL/GenBank/DDBJ whole genome shotgun (WGS) entry which is preliminary data.</text>
</comment>
<dbReference type="EMBL" id="JBHLZY010000025">
    <property type="protein sequence ID" value="MFB9770065.1"/>
    <property type="molecule type" value="Genomic_DNA"/>
</dbReference>
<name>A0ABV5WW96_9LACO</name>